<organism evidence="1 2">
    <name type="scientific">Acidithiobacillus sulfuriphilus</name>
    <dbReference type="NCBI Taxonomy" id="1867749"/>
    <lineage>
        <taxon>Bacteria</taxon>
        <taxon>Pseudomonadati</taxon>
        <taxon>Pseudomonadota</taxon>
        <taxon>Acidithiobacillia</taxon>
        <taxon>Acidithiobacillales</taxon>
        <taxon>Acidithiobacillaceae</taxon>
        <taxon>Acidithiobacillus</taxon>
    </lineage>
</organism>
<evidence type="ECO:0000313" key="2">
    <source>
        <dbReference type="Proteomes" id="UP000271650"/>
    </source>
</evidence>
<dbReference type="Proteomes" id="UP000271650">
    <property type="component" value="Chromosome"/>
</dbReference>
<evidence type="ECO:0000313" key="1">
    <source>
        <dbReference type="EMBL" id="XRI77744.1"/>
    </source>
</evidence>
<protein>
    <submittedName>
        <fullName evidence="1">LPS export ABC transporter permease LptG</fullName>
    </submittedName>
</protein>
<accession>A0ACD5HPP8</accession>
<keyword evidence="2" id="KW-1185">Reference proteome</keyword>
<sequence>MMTRGDRLLFRGMLSYSALLLLLLMALIFFAQVIAKASGPGHGPWSMQQLLIYVTLQMPQVTYDVIPLALLLGALAWLTTLTSHSELIALRMSGWSVTRLERPLLAVGVLGALLVFALGEWVVPITAPAAEAMWANASAPGVGFHDLGPSGLWLRDGRQIVRIAAVGDDGRRLRGISIATVEPAMVGIDTLMTAREARFANGQWTLEGVQSYRIGTERIITGSAAQSPWQVALKPATLQSFSHRTRTMTLPALWQAYRALQGSALSMNRFALAFWQRLSYPFVGLVMILLAVPFAIRSHRGGGLAGRILLGLTVGLAFHFLNLMSGYISVSGGLPPAVATLAPLGAFALLAWWLHTRTT</sequence>
<gene>
    <name evidence="1" type="primary">lptG</name>
    <name evidence="1" type="ORF">EC580_003445</name>
</gene>
<proteinExistence type="predicted"/>
<name>A0ACD5HPP8_9PROT</name>
<dbReference type="EMBL" id="CP127527">
    <property type="protein sequence ID" value="XRI77744.1"/>
    <property type="molecule type" value="Genomic_DNA"/>
</dbReference>
<reference evidence="1 2" key="1">
    <citation type="journal article" date="2019" name="Int. J. Syst. Evol. Microbiol.">
        <title>Acidithiobacillus sulfuriphilus sp. nov.: an extremely acidophilic sulfur-oxidizing chemolithotroph isolated from a neutral pH environment.</title>
        <authorList>
            <person name="Falagan C."/>
            <person name="Moya-Beltran A."/>
            <person name="Castro M."/>
            <person name="Quatrini R."/>
            <person name="Johnson D.B."/>
        </authorList>
    </citation>
    <scope>NUCLEOTIDE SEQUENCE [LARGE SCALE GENOMIC DNA]</scope>
    <source>
        <strain evidence="1 2">CJ-2</strain>
    </source>
</reference>